<accession>R7U639</accession>
<evidence type="ECO:0000313" key="10">
    <source>
        <dbReference type="EnsemblMetazoa" id="CapteP220601"/>
    </source>
</evidence>
<dbReference type="GO" id="GO:0060090">
    <property type="term" value="F:molecular adaptor activity"/>
    <property type="evidence" value="ECO:0007669"/>
    <property type="project" value="TreeGrafter"/>
</dbReference>
<evidence type="ECO:0000256" key="7">
    <source>
        <dbReference type="SAM" id="MobiDB-lite"/>
    </source>
</evidence>
<dbReference type="GO" id="GO:0000139">
    <property type="term" value="C:Golgi membrane"/>
    <property type="evidence" value="ECO:0007669"/>
    <property type="project" value="UniProtKB-SubCell"/>
</dbReference>
<reference evidence="11" key="1">
    <citation type="submission" date="2012-12" db="EMBL/GenBank/DDBJ databases">
        <authorList>
            <person name="Hellsten U."/>
            <person name="Grimwood J."/>
            <person name="Chapman J.A."/>
            <person name="Shapiro H."/>
            <person name="Aerts A."/>
            <person name="Otillar R.P."/>
            <person name="Terry A.Y."/>
            <person name="Boore J.L."/>
            <person name="Simakov O."/>
            <person name="Marletaz F."/>
            <person name="Cho S.-J."/>
            <person name="Edsinger-Gonzales E."/>
            <person name="Havlak P."/>
            <person name="Kuo D.-H."/>
            <person name="Larsson T."/>
            <person name="Lv J."/>
            <person name="Arendt D."/>
            <person name="Savage R."/>
            <person name="Osoegawa K."/>
            <person name="de Jong P."/>
            <person name="Lindberg D.R."/>
            <person name="Seaver E.C."/>
            <person name="Weisblat D.A."/>
            <person name="Putnam N.H."/>
            <person name="Grigoriev I.V."/>
            <person name="Rokhsar D.S."/>
        </authorList>
    </citation>
    <scope>NUCLEOTIDE SEQUENCE</scope>
    <source>
        <strain evidence="11">I ESC-2004</strain>
    </source>
</reference>
<keyword evidence="5 6" id="KW-0472">Membrane</keyword>
<gene>
    <name evidence="9" type="ORF">CAPTEDRAFT_220601</name>
</gene>
<comment type="function">
    <text evidence="6">May act as a scaffolding protein within caveolar membranes. Interacts directly with G-protein alpha subunits and can functionally regulate their activity.</text>
</comment>
<dbReference type="GO" id="GO:0005901">
    <property type="term" value="C:caveola"/>
    <property type="evidence" value="ECO:0007669"/>
    <property type="project" value="UniProtKB-SubCell"/>
</dbReference>
<dbReference type="OrthoDB" id="5917823at2759"/>
<proteinExistence type="inferred from homology"/>
<dbReference type="EnsemblMetazoa" id="CapteT220601">
    <property type="protein sequence ID" value="CapteP220601"/>
    <property type="gene ID" value="CapteG220601"/>
</dbReference>
<dbReference type="Pfam" id="PF01146">
    <property type="entry name" value="Caveolin"/>
    <property type="match status" value="1"/>
</dbReference>
<dbReference type="EMBL" id="KB307721">
    <property type="protein sequence ID" value="ELT98625.1"/>
    <property type="molecule type" value="Genomic_DNA"/>
</dbReference>
<evidence type="ECO:0000256" key="3">
    <source>
        <dbReference type="ARBA" id="ARBA00022475"/>
    </source>
</evidence>
<dbReference type="PANTHER" id="PTHR10844">
    <property type="entry name" value="CAVEOLIN"/>
    <property type="match status" value="1"/>
</dbReference>
<feature type="transmembrane region" description="Helical" evidence="8">
    <location>
        <begin position="128"/>
        <end position="150"/>
    </location>
</feature>
<keyword evidence="3 6" id="KW-1003">Cell membrane</keyword>
<evidence type="ECO:0000313" key="9">
    <source>
        <dbReference type="EMBL" id="ELT98625.1"/>
    </source>
</evidence>
<keyword evidence="8" id="KW-0812">Transmembrane</keyword>
<evidence type="ECO:0000256" key="1">
    <source>
        <dbReference type="ARBA" id="ARBA00004202"/>
    </source>
</evidence>
<keyword evidence="11" id="KW-1185">Reference proteome</keyword>
<feature type="region of interest" description="Disordered" evidence="7">
    <location>
        <begin position="166"/>
        <end position="187"/>
    </location>
</feature>
<name>R7U639_CAPTE</name>
<comment type="similarity">
    <text evidence="2 6">Belongs to the caveolin family.</text>
</comment>
<reference evidence="9 11" key="2">
    <citation type="journal article" date="2013" name="Nature">
        <title>Insights into bilaterian evolution from three spiralian genomes.</title>
        <authorList>
            <person name="Simakov O."/>
            <person name="Marletaz F."/>
            <person name="Cho S.J."/>
            <person name="Edsinger-Gonzales E."/>
            <person name="Havlak P."/>
            <person name="Hellsten U."/>
            <person name="Kuo D.H."/>
            <person name="Larsson T."/>
            <person name="Lv J."/>
            <person name="Arendt D."/>
            <person name="Savage R."/>
            <person name="Osoegawa K."/>
            <person name="de Jong P."/>
            <person name="Grimwood J."/>
            <person name="Chapman J.A."/>
            <person name="Shapiro H."/>
            <person name="Aerts A."/>
            <person name="Otillar R.P."/>
            <person name="Terry A.Y."/>
            <person name="Boore J.L."/>
            <person name="Grigoriev I.V."/>
            <person name="Lindberg D.R."/>
            <person name="Seaver E.C."/>
            <person name="Weisblat D.A."/>
            <person name="Putnam N.H."/>
            <person name="Rokhsar D.S."/>
        </authorList>
    </citation>
    <scope>NUCLEOTIDE SEQUENCE</scope>
    <source>
        <strain evidence="9 11">I ESC-2004</strain>
    </source>
</reference>
<dbReference type="HOGENOM" id="CLU_1449028_0_0_1"/>
<evidence type="ECO:0000256" key="8">
    <source>
        <dbReference type="SAM" id="Phobius"/>
    </source>
</evidence>
<dbReference type="Proteomes" id="UP000014760">
    <property type="component" value="Unassembled WGS sequence"/>
</dbReference>
<protein>
    <recommendedName>
        <fullName evidence="6">Caveolin</fullName>
    </recommendedName>
</protein>
<feature type="transmembrane region" description="Helical" evidence="8">
    <location>
        <begin position="88"/>
        <end position="116"/>
    </location>
</feature>
<dbReference type="InterPro" id="IPR001612">
    <property type="entry name" value="Caveolin"/>
</dbReference>
<evidence type="ECO:0000256" key="6">
    <source>
        <dbReference type="RuleBase" id="RU000680"/>
    </source>
</evidence>
<dbReference type="AlphaFoldDB" id="R7U639"/>
<reference evidence="10" key="3">
    <citation type="submission" date="2015-06" db="UniProtKB">
        <authorList>
            <consortium name="EnsemblMetazoa"/>
        </authorList>
    </citation>
    <scope>IDENTIFICATION</scope>
</reference>
<comment type="subcellular location">
    <subcellularLocation>
        <location evidence="1 6">Cell membrane</location>
        <topology evidence="1 6">Peripheral membrane protein</topology>
    </subcellularLocation>
    <subcellularLocation>
        <location evidence="6">Golgi apparatus membrane</location>
        <topology evidence="6">Peripheral membrane protein</topology>
    </subcellularLocation>
    <subcellularLocation>
        <location evidence="6">Membrane</location>
        <location evidence="6">Caveola</location>
        <topology evidence="6">Peripheral membrane protein</topology>
    </subcellularLocation>
</comment>
<evidence type="ECO:0000256" key="2">
    <source>
        <dbReference type="ARBA" id="ARBA00010988"/>
    </source>
</evidence>
<evidence type="ECO:0000256" key="5">
    <source>
        <dbReference type="ARBA" id="ARBA00023136"/>
    </source>
</evidence>
<dbReference type="PANTHER" id="PTHR10844:SF30">
    <property type="entry name" value="CAVEOLIN"/>
    <property type="match status" value="1"/>
</dbReference>
<evidence type="ECO:0000256" key="4">
    <source>
        <dbReference type="ARBA" id="ARBA00023034"/>
    </source>
</evidence>
<dbReference type="EMBL" id="AMQN01010405">
    <property type="status" value="NOT_ANNOTATED_CDS"/>
    <property type="molecule type" value="Genomic_DNA"/>
</dbReference>
<evidence type="ECO:0000313" key="11">
    <source>
        <dbReference type="Proteomes" id="UP000014760"/>
    </source>
</evidence>
<dbReference type="GO" id="GO:0070836">
    <property type="term" value="P:caveola assembly"/>
    <property type="evidence" value="ECO:0007669"/>
    <property type="project" value="InterPro"/>
</dbReference>
<sequence length="187" mass="20740">MEAITDSEAPQSDHITNPTFERGGVWMSSFHGDRYMQEDIYKVTDHVKVGFDDIFAEPSATKAGDVGQVLSPSVRKVFSLVFGYTQSAIYYFLTILTGVFLGLTWGALFGTVNYFVVWPQWCSARVQFIIWTMIVAATLAGSMIGLTFGLRTPPLENGGSPPDRTFDGFFGDSPDDSQSESSWFGQW</sequence>
<organism evidence="9">
    <name type="scientific">Capitella teleta</name>
    <name type="common">Polychaete worm</name>
    <dbReference type="NCBI Taxonomy" id="283909"/>
    <lineage>
        <taxon>Eukaryota</taxon>
        <taxon>Metazoa</taxon>
        <taxon>Spiralia</taxon>
        <taxon>Lophotrochozoa</taxon>
        <taxon>Annelida</taxon>
        <taxon>Polychaeta</taxon>
        <taxon>Sedentaria</taxon>
        <taxon>Scolecida</taxon>
        <taxon>Capitellidae</taxon>
        <taxon>Capitella</taxon>
    </lineage>
</organism>
<keyword evidence="4 6" id="KW-0333">Golgi apparatus</keyword>
<keyword evidence="8" id="KW-1133">Transmembrane helix</keyword>